<dbReference type="PANTHER" id="PTHR12792">
    <property type="entry name" value="EXTRA SPINDLE POLES 1-RELATED"/>
    <property type="match status" value="1"/>
</dbReference>
<dbReference type="InterPro" id="IPR005314">
    <property type="entry name" value="Peptidase_C50"/>
</dbReference>
<dbReference type="GO" id="GO:0005634">
    <property type="term" value="C:nucleus"/>
    <property type="evidence" value="ECO:0007669"/>
    <property type="project" value="InterPro"/>
</dbReference>
<dbReference type="EC" id="3.4.22.49" evidence="2"/>
<comment type="catalytic activity">
    <reaction evidence="1">
        <text>All bonds known to be hydrolyzed by this endopeptidase have arginine in P1 and an acidic residue in P4. P6 is often occupied by an acidic residue or by a hydroxy-amino-acid residue, the phosphorylation of which enhances cleavage.</text>
        <dbReference type="EC" id="3.4.22.49"/>
    </reaction>
</comment>
<proteinExistence type="predicted"/>
<evidence type="ECO:0000256" key="4">
    <source>
        <dbReference type="ARBA" id="ARBA00022829"/>
    </source>
</evidence>
<dbReference type="RefSeq" id="XP_024081636.1">
    <property type="nucleotide sequence ID" value="XM_024225868.1"/>
</dbReference>
<protein>
    <recommendedName>
        <fullName evidence="2">separase</fullName>
        <ecNumber evidence="2">3.4.22.49</ecNumber>
    </recommendedName>
</protein>
<dbReference type="GeneID" id="106665082"/>
<keyword evidence="4" id="KW-0159">Chromosome partition</keyword>
<dbReference type="OMA" id="AWNLAVE"/>
<evidence type="ECO:0000313" key="7">
    <source>
        <dbReference type="Proteomes" id="UP000494040"/>
    </source>
</evidence>
<dbReference type="KEGG" id="clec:106665082"/>
<dbReference type="CTD" id="38640"/>
<sequence length="561" mass="63921">MDKEEIIRNIQTIIKAEPGKLNGPLYSISRRQMARLCLDAGEELNAIYHLTESHGVGLRQATLFEIAREEGNFRLDADIVSFTKGYAKREAEGMLERLKEMPSEWTIVQVTREYDPFELFNPRCPETSPKLKGFHITRLPCGNAPSQLPLTVESCWPADALKDPVEGFWNVKKKLKMRQGVSSCIRKLRKEAADEAESYCRDFGRMALKQWVVLFLGKLCDKNLENEIRKKIDEVLKKYPEVTKRQRYVIYLLAEGSVHLRDEELDDGIFSITIKNETLQDELYETITNIREDYSSLPVQRRYPVILILDEHLDLLPWENLLIFRRHPFSRVPSLHFAHSLYMLHKNEIKNGLRMFLRELPENEICYYIVNPEGDLPTVEENLAKFLKKRFPNWVGIIGKKPSQEELISALTKSNTFVYCGHGSGSQYMASETVSKLKVKPVQLLFGCSSVALKDHGGIVEMTGDVLQYAVAGSGCTVGMLWAVTSHDTDLMTMNIANLWLPGTAIDVKTFEPLPEGKVKKEPELLRAIKESREVASLFTNKAAFIARGIPIKIVTGDKNL</sequence>
<evidence type="ECO:0000259" key="5">
    <source>
        <dbReference type="PROSITE" id="PS51700"/>
    </source>
</evidence>
<name>A0A8I6SFE0_CIMLE</name>
<dbReference type="GO" id="GO:0004197">
    <property type="term" value="F:cysteine-type endopeptidase activity"/>
    <property type="evidence" value="ECO:0007669"/>
    <property type="project" value="InterPro"/>
</dbReference>
<dbReference type="GO" id="GO:0051307">
    <property type="term" value="P:meiotic chromosome separation"/>
    <property type="evidence" value="ECO:0007669"/>
    <property type="project" value="TreeGrafter"/>
</dbReference>
<dbReference type="GO" id="GO:0005737">
    <property type="term" value="C:cytoplasm"/>
    <property type="evidence" value="ECO:0007669"/>
    <property type="project" value="TreeGrafter"/>
</dbReference>
<dbReference type="EnsemblMetazoa" id="XM_024225868.1">
    <property type="protein sequence ID" value="XP_024081636.1"/>
    <property type="gene ID" value="LOC106665082"/>
</dbReference>
<dbReference type="GO" id="GO:0072686">
    <property type="term" value="C:mitotic spindle"/>
    <property type="evidence" value="ECO:0007669"/>
    <property type="project" value="TreeGrafter"/>
</dbReference>
<dbReference type="PROSITE" id="PS51700">
    <property type="entry name" value="SEPARIN"/>
    <property type="match status" value="1"/>
</dbReference>
<dbReference type="GO" id="GO:0005813">
    <property type="term" value="C:centrosome"/>
    <property type="evidence" value="ECO:0007669"/>
    <property type="project" value="TreeGrafter"/>
</dbReference>
<evidence type="ECO:0000313" key="6">
    <source>
        <dbReference type="EnsemblMetazoa" id="XP_024081636.1"/>
    </source>
</evidence>
<dbReference type="Proteomes" id="UP000494040">
    <property type="component" value="Unassembled WGS sequence"/>
</dbReference>
<organism evidence="6 7">
    <name type="scientific">Cimex lectularius</name>
    <name type="common">Bed bug</name>
    <name type="synonym">Acanthia lectularia</name>
    <dbReference type="NCBI Taxonomy" id="79782"/>
    <lineage>
        <taxon>Eukaryota</taxon>
        <taxon>Metazoa</taxon>
        <taxon>Ecdysozoa</taxon>
        <taxon>Arthropoda</taxon>
        <taxon>Hexapoda</taxon>
        <taxon>Insecta</taxon>
        <taxon>Pterygota</taxon>
        <taxon>Neoptera</taxon>
        <taxon>Paraneoptera</taxon>
        <taxon>Hemiptera</taxon>
        <taxon>Heteroptera</taxon>
        <taxon>Panheteroptera</taxon>
        <taxon>Cimicomorpha</taxon>
        <taxon>Cimicidae</taxon>
        <taxon>Cimex</taxon>
    </lineage>
</organism>
<dbReference type="InterPro" id="IPR030397">
    <property type="entry name" value="SEPARIN_core_dom"/>
</dbReference>
<evidence type="ECO:0000256" key="2">
    <source>
        <dbReference type="ARBA" id="ARBA00012489"/>
    </source>
</evidence>
<evidence type="ECO:0000256" key="3">
    <source>
        <dbReference type="ARBA" id="ARBA00022801"/>
    </source>
</evidence>
<keyword evidence="7" id="KW-1185">Reference proteome</keyword>
<dbReference type="AlphaFoldDB" id="A0A8I6SFE0"/>
<dbReference type="Pfam" id="PF03568">
    <property type="entry name" value="Separin_C"/>
    <property type="match status" value="1"/>
</dbReference>
<evidence type="ECO:0000256" key="1">
    <source>
        <dbReference type="ARBA" id="ARBA00000451"/>
    </source>
</evidence>
<dbReference type="PANTHER" id="PTHR12792:SF0">
    <property type="entry name" value="SEPARIN"/>
    <property type="match status" value="1"/>
</dbReference>
<dbReference type="GO" id="GO:0006508">
    <property type="term" value="P:proteolysis"/>
    <property type="evidence" value="ECO:0007669"/>
    <property type="project" value="InterPro"/>
</dbReference>
<keyword evidence="3" id="KW-0378">Hydrolase</keyword>
<feature type="domain" description="Peptidase C50" evidence="5">
    <location>
        <begin position="363"/>
        <end position="459"/>
    </location>
</feature>
<reference evidence="6" key="1">
    <citation type="submission" date="2022-01" db="UniProtKB">
        <authorList>
            <consortium name="EnsemblMetazoa"/>
        </authorList>
    </citation>
    <scope>IDENTIFICATION</scope>
</reference>
<dbReference type="OrthoDB" id="10255632at2759"/>
<accession>A0A8I6SFE0</accession>